<proteinExistence type="predicted"/>
<dbReference type="FunFam" id="3.30.30.30:FF:000005">
    <property type="entry name" value="Heat shock protein ssb1"/>
    <property type="match status" value="1"/>
</dbReference>
<dbReference type="InterPro" id="IPR043129">
    <property type="entry name" value="ATPase_NBD"/>
</dbReference>
<dbReference type="GO" id="GO:0140662">
    <property type="term" value="F:ATP-dependent protein folding chaperone"/>
    <property type="evidence" value="ECO:0007669"/>
    <property type="project" value="InterPro"/>
</dbReference>
<dbReference type="Gene3D" id="3.30.30.30">
    <property type="match status" value="1"/>
</dbReference>
<feature type="non-terminal residue" evidence="4">
    <location>
        <position position="1"/>
    </location>
</feature>
<name>A0A699HT21_TANCI</name>
<comment type="caution">
    <text evidence="4">The sequence shown here is derived from an EMBL/GenBank/DDBJ whole genome shotgun (WGS) entry which is preliminary data.</text>
</comment>
<evidence type="ECO:0000256" key="2">
    <source>
        <dbReference type="ARBA" id="ARBA00022741"/>
    </source>
</evidence>
<evidence type="ECO:0000313" key="4">
    <source>
        <dbReference type="EMBL" id="GEY54030.1"/>
    </source>
</evidence>
<keyword evidence="3" id="KW-0067">ATP-binding</keyword>
<keyword evidence="2" id="KW-0547">Nucleotide-binding</keyword>
<dbReference type="GO" id="GO:0005524">
    <property type="term" value="F:ATP binding"/>
    <property type="evidence" value="ECO:0007669"/>
    <property type="project" value="UniProtKB-KW"/>
</dbReference>
<comment type="subcellular location">
    <subcellularLocation>
        <location evidence="1">Endoplasmic reticulum lumen</location>
    </subcellularLocation>
</comment>
<accession>A0A699HT21</accession>
<dbReference type="SUPFAM" id="SSF53067">
    <property type="entry name" value="Actin-like ATPase domain"/>
    <property type="match status" value="1"/>
</dbReference>
<dbReference type="EMBL" id="BKCJ010187232">
    <property type="protein sequence ID" value="GEY54030.1"/>
    <property type="molecule type" value="Genomic_DNA"/>
</dbReference>
<dbReference type="InterPro" id="IPR013126">
    <property type="entry name" value="Hsp_70_fam"/>
</dbReference>
<protein>
    <submittedName>
        <fullName evidence="4">Probable mediator of RNA polymerase II transcription subunit 37c</fullName>
    </submittedName>
</protein>
<organism evidence="4">
    <name type="scientific">Tanacetum cinerariifolium</name>
    <name type="common">Dalmatian daisy</name>
    <name type="synonym">Chrysanthemum cinerariifolium</name>
    <dbReference type="NCBI Taxonomy" id="118510"/>
    <lineage>
        <taxon>Eukaryota</taxon>
        <taxon>Viridiplantae</taxon>
        <taxon>Streptophyta</taxon>
        <taxon>Embryophyta</taxon>
        <taxon>Tracheophyta</taxon>
        <taxon>Spermatophyta</taxon>
        <taxon>Magnoliopsida</taxon>
        <taxon>eudicotyledons</taxon>
        <taxon>Gunneridae</taxon>
        <taxon>Pentapetalae</taxon>
        <taxon>asterids</taxon>
        <taxon>campanulids</taxon>
        <taxon>Asterales</taxon>
        <taxon>Asteraceae</taxon>
        <taxon>Asteroideae</taxon>
        <taxon>Anthemideae</taxon>
        <taxon>Anthemidinae</taxon>
        <taxon>Tanacetum</taxon>
    </lineage>
</organism>
<gene>
    <name evidence="4" type="ORF">Tci_426004</name>
</gene>
<dbReference type="AlphaFoldDB" id="A0A699HT21"/>
<reference evidence="4" key="1">
    <citation type="journal article" date="2019" name="Sci. Rep.">
        <title>Draft genome of Tanacetum cinerariifolium, the natural source of mosquito coil.</title>
        <authorList>
            <person name="Yamashiro T."/>
            <person name="Shiraishi A."/>
            <person name="Satake H."/>
            <person name="Nakayama K."/>
        </authorList>
    </citation>
    <scope>NUCLEOTIDE SEQUENCE</scope>
</reference>
<evidence type="ECO:0000256" key="3">
    <source>
        <dbReference type="ARBA" id="ARBA00022840"/>
    </source>
</evidence>
<dbReference type="Pfam" id="PF00012">
    <property type="entry name" value="HSP70"/>
    <property type="match status" value="1"/>
</dbReference>
<sequence>NQATCNHTNTIFDVKRLIGIRASVKIVKEDMKLRPFKVVVGNDDKPKTVVAYKEENKELFVKGIRKWS</sequence>
<dbReference type="GO" id="GO:0005788">
    <property type="term" value="C:endoplasmic reticulum lumen"/>
    <property type="evidence" value="ECO:0007669"/>
    <property type="project" value="UniProtKB-SubCell"/>
</dbReference>
<evidence type="ECO:0000256" key="1">
    <source>
        <dbReference type="ARBA" id="ARBA00004319"/>
    </source>
</evidence>